<dbReference type="PRINTS" id="PR00169">
    <property type="entry name" value="KCHANNEL"/>
</dbReference>
<dbReference type="AlphaFoldDB" id="A0A5C6EH49"/>
<keyword evidence="1" id="KW-1133">Transmembrane helix</keyword>
<keyword evidence="1" id="KW-0472">Membrane</keyword>
<dbReference type="OrthoDB" id="5486437at2"/>
<accession>A0A5C6EH49</accession>
<dbReference type="PANTHER" id="PTHR18966">
    <property type="entry name" value="IONOTROPIC GLUTAMATE RECEPTOR"/>
    <property type="match status" value="1"/>
</dbReference>
<dbReference type="Gene3D" id="1.10.287.70">
    <property type="match status" value="1"/>
</dbReference>
<keyword evidence="1" id="KW-0812">Transmembrane</keyword>
<dbReference type="InterPro" id="IPR015683">
    <property type="entry name" value="Ionotropic_Glu_rcpt"/>
</dbReference>
<reference evidence="3 4" key="1">
    <citation type="submission" date="2019-02" db="EMBL/GenBank/DDBJ databases">
        <title>Deep-cultivation of Planctomycetes and their phenomic and genomic characterization uncovers novel biology.</title>
        <authorList>
            <person name="Wiegand S."/>
            <person name="Jogler M."/>
            <person name="Boedeker C."/>
            <person name="Pinto D."/>
            <person name="Vollmers J."/>
            <person name="Rivas-Marin E."/>
            <person name="Kohn T."/>
            <person name="Peeters S.H."/>
            <person name="Heuer A."/>
            <person name="Rast P."/>
            <person name="Oberbeckmann S."/>
            <person name="Bunk B."/>
            <person name="Jeske O."/>
            <person name="Meyerdierks A."/>
            <person name="Storesund J.E."/>
            <person name="Kallscheuer N."/>
            <person name="Luecker S."/>
            <person name="Lage O.M."/>
            <person name="Pohl T."/>
            <person name="Merkel B.J."/>
            <person name="Hornburger P."/>
            <person name="Mueller R.-W."/>
            <person name="Bruemmer F."/>
            <person name="Labrenz M."/>
            <person name="Spormann A.M."/>
            <person name="Op Den Camp H."/>
            <person name="Overmann J."/>
            <person name="Amann R."/>
            <person name="Jetten M.S.M."/>
            <person name="Mascher T."/>
            <person name="Medema M.H."/>
            <person name="Devos D.P."/>
            <person name="Kaster A.-K."/>
            <person name="Ovreas L."/>
            <person name="Rohde M."/>
            <person name="Galperin M.Y."/>
            <person name="Jogler C."/>
        </authorList>
    </citation>
    <scope>NUCLEOTIDE SEQUENCE [LARGE SCALE GENOMIC DNA]</scope>
    <source>
        <strain evidence="3 4">Poly59</strain>
    </source>
</reference>
<name>A0A5C6EH49_9BACT</name>
<dbReference type="Pfam" id="PF00497">
    <property type="entry name" value="SBP_bac_3"/>
    <property type="match status" value="1"/>
</dbReference>
<gene>
    <name evidence="3" type="primary">glnH_1</name>
    <name evidence="3" type="ORF">Poly59_46460</name>
</gene>
<dbReference type="Gene3D" id="3.40.190.10">
    <property type="entry name" value="Periplasmic binding protein-like II"/>
    <property type="match status" value="2"/>
</dbReference>
<dbReference type="EMBL" id="SJPX01000005">
    <property type="protein sequence ID" value="TWU47804.1"/>
    <property type="molecule type" value="Genomic_DNA"/>
</dbReference>
<evidence type="ECO:0000313" key="4">
    <source>
        <dbReference type="Proteomes" id="UP000317977"/>
    </source>
</evidence>
<dbReference type="SUPFAM" id="SSF53850">
    <property type="entry name" value="Periplasmic binding protein-like II"/>
    <property type="match status" value="1"/>
</dbReference>
<comment type="caution">
    <text evidence="3">The sequence shown here is derived from an EMBL/GenBank/DDBJ whole genome shotgun (WGS) entry which is preliminary data.</text>
</comment>
<evidence type="ECO:0000256" key="1">
    <source>
        <dbReference type="SAM" id="Phobius"/>
    </source>
</evidence>
<feature type="transmembrane region" description="Helical" evidence="1">
    <location>
        <begin position="168"/>
        <end position="189"/>
    </location>
</feature>
<dbReference type="SMART" id="SM00062">
    <property type="entry name" value="PBPb"/>
    <property type="match status" value="1"/>
</dbReference>
<dbReference type="GO" id="GO:0015276">
    <property type="term" value="F:ligand-gated monoatomic ion channel activity"/>
    <property type="evidence" value="ECO:0007669"/>
    <property type="project" value="InterPro"/>
</dbReference>
<evidence type="ECO:0000259" key="2">
    <source>
        <dbReference type="SMART" id="SM00062"/>
    </source>
</evidence>
<dbReference type="GO" id="GO:0016020">
    <property type="term" value="C:membrane"/>
    <property type="evidence" value="ECO:0007669"/>
    <property type="project" value="UniProtKB-SubCell"/>
</dbReference>
<dbReference type="Proteomes" id="UP000317977">
    <property type="component" value="Unassembled WGS sequence"/>
</dbReference>
<feature type="transmembrane region" description="Helical" evidence="1">
    <location>
        <begin position="234"/>
        <end position="260"/>
    </location>
</feature>
<dbReference type="Pfam" id="PF07885">
    <property type="entry name" value="Ion_trans_2"/>
    <property type="match status" value="1"/>
</dbReference>
<sequence length="389" mass="42513">MRGSPIEANTVSVCITFLGVVLFAQAIGLAQDNIRDNGPTDDPVRLGVPETLRVAVREVPPFAMLSDDGQWTGISVDLMREVKAELEIESGHTIEIDFRPLSLGEMLDAVEAAEVDLAAAAITVNYEREKRMDFTHSFHTSGLGIAVGAKQRRSGWFGILDAVFSPTFIRIVAGLVLAMFVSAVGIYLFERKANREQFDKGWVRGIAAGMWWAAVTITTVGYGDKVPRTLGGRLIGLIWMFAGLFIIAGFTAAVTSALTLTELRSRISGPADLSRVKVATVNGSTSADYLRSRHILFAGFPNVDSALTSLVANQCDAVVYDAPILQHETYRKWSGDAYVLPTTFERQSYAFALPSDSPLREPINQVLLRQTSSPKWNDVLATYFGESQQ</sequence>
<dbReference type="RefSeq" id="WP_146536265.1">
    <property type="nucleotide sequence ID" value="NZ_SJPX01000005.1"/>
</dbReference>
<dbReference type="SUPFAM" id="SSF81324">
    <property type="entry name" value="Voltage-gated potassium channels"/>
    <property type="match status" value="1"/>
</dbReference>
<protein>
    <submittedName>
        <fullName evidence="3">Glutamine-binding periplasmic protein</fullName>
    </submittedName>
</protein>
<dbReference type="InterPro" id="IPR013099">
    <property type="entry name" value="K_chnl_dom"/>
</dbReference>
<keyword evidence="4" id="KW-1185">Reference proteome</keyword>
<proteinExistence type="predicted"/>
<organism evidence="3 4">
    <name type="scientific">Rubripirellula reticaptiva</name>
    <dbReference type="NCBI Taxonomy" id="2528013"/>
    <lineage>
        <taxon>Bacteria</taxon>
        <taxon>Pseudomonadati</taxon>
        <taxon>Planctomycetota</taxon>
        <taxon>Planctomycetia</taxon>
        <taxon>Pirellulales</taxon>
        <taxon>Pirellulaceae</taxon>
        <taxon>Rubripirellula</taxon>
    </lineage>
</organism>
<evidence type="ECO:0000313" key="3">
    <source>
        <dbReference type="EMBL" id="TWU47804.1"/>
    </source>
</evidence>
<feature type="transmembrane region" description="Helical" evidence="1">
    <location>
        <begin position="201"/>
        <end position="222"/>
    </location>
</feature>
<feature type="domain" description="Solute-binding protein family 3/N-terminal" evidence="2">
    <location>
        <begin position="51"/>
        <end position="387"/>
    </location>
</feature>
<dbReference type="InterPro" id="IPR001638">
    <property type="entry name" value="Solute-binding_3/MltF_N"/>
</dbReference>